<dbReference type="InterPro" id="IPR036236">
    <property type="entry name" value="Znf_C2H2_sf"/>
</dbReference>
<dbReference type="GO" id="GO:0005634">
    <property type="term" value="C:nucleus"/>
    <property type="evidence" value="ECO:0007669"/>
    <property type="project" value="UniProtKB-SubCell"/>
</dbReference>
<keyword evidence="2" id="KW-0479">Metal-binding</keyword>
<evidence type="ECO:0000256" key="7">
    <source>
        <dbReference type="ARBA" id="ARBA00023242"/>
    </source>
</evidence>
<keyword evidence="3" id="KW-0677">Repeat</keyword>
<evidence type="ECO:0000256" key="1">
    <source>
        <dbReference type="ARBA" id="ARBA00004123"/>
    </source>
</evidence>
<feature type="region of interest" description="Disordered" evidence="10">
    <location>
        <begin position="761"/>
        <end position="780"/>
    </location>
</feature>
<dbReference type="PROSITE" id="PS50157">
    <property type="entry name" value="ZINC_FINGER_C2H2_2"/>
    <property type="match status" value="6"/>
</dbReference>
<dbReference type="OrthoDB" id="2122982at2759"/>
<dbReference type="Proteomes" id="UP000838878">
    <property type="component" value="Chromosome 9"/>
</dbReference>
<evidence type="ECO:0000256" key="9">
    <source>
        <dbReference type="PROSITE-ProRule" id="PRU00309"/>
    </source>
</evidence>
<evidence type="ECO:0000256" key="4">
    <source>
        <dbReference type="ARBA" id="ARBA00022771"/>
    </source>
</evidence>
<keyword evidence="6 9" id="KW-0238">DNA-binding</keyword>
<protein>
    <submittedName>
        <fullName evidence="13">Uncharacterized protein</fullName>
    </submittedName>
</protein>
<dbReference type="SMART" id="SM00355">
    <property type="entry name" value="ZnF_C2H2"/>
    <property type="match status" value="13"/>
</dbReference>
<feature type="domain" description="C2H2-type" evidence="11">
    <location>
        <begin position="440"/>
        <end position="463"/>
    </location>
</feature>
<dbReference type="InterPro" id="IPR050888">
    <property type="entry name" value="ZnF_C2H2-type_TF"/>
</dbReference>
<reference evidence="13" key="1">
    <citation type="submission" date="2021-12" db="EMBL/GenBank/DDBJ databases">
        <authorList>
            <person name="Martin H S."/>
        </authorList>
    </citation>
    <scope>NUCLEOTIDE SEQUENCE</scope>
</reference>
<evidence type="ECO:0000256" key="6">
    <source>
        <dbReference type="ARBA" id="ARBA00023125"/>
    </source>
</evidence>
<feature type="non-terminal residue" evidence="13">
    <location>
        <position position="1224"/>
    </location>
</feature>
<dbReference type="GO" id="GO:0003677">
    <property type="term" value="F:DNA binding"/>
    <property type="evidence" value="ECO:0007669"/>
    <property type="project" value="UniProtKB-UniRule"/>
</dbReference>
<dbReference type="InterPro" id="IPR013087">
    <property type="entry name" value="Znf_C2H2_type"/>
</dbReference>
<feature type="domain" description="THAP-type" evidence="12">
    <location>
        <begin position="1"/>
        <end position="77"/>
    </location>
</feature>
<evidence type="ECO:0000256" key="8">
    <source>
        <dbReference type="PROSITE-ProRule" id="PRU00042"/>
    </source>
</evidence>
<dbReference type="PROSITE" id="PS50950">
    <property type="entry name" value="ZF_THAP"/>
    <property type="match status" value="1"/>
</dbReference>
<feature type="domain" description="C2H2-type" evidence="11">
    <location>
        <begin position="1127"/>
        <end position="1155"/>
    </location>
</feature>
<evidence type="ECO:0000256" key="5">
    <source>
        <dbReference type="ARBA" id="ARBA00022833"/>
    </source>
</evidence>
<dbReference type="SMART" id="SM00868">
    <property type="entry name" value="zf-AD"/>
    <property type="match status" value="1"/>
</dbReference>
<keyword evidence="7" id="KW-0539">Nucleus</keyword>
<evidence type="ECO:0000313" key="13">
    <source>
        <dbReference type="EMBL" id="CAH0731001.1"/>
    </source>
</evidence>
<feature type="domain" description="C2H2-type" evidence="11">
    <location>
        <begin position="1066"/>
        <end position="1096"/>
    </location>
</feature>
<evidence type="ECO:0000256" key="10">
    <source>
        <dbReference type="SAM" id="MobiDB-lite"/>
    </source>
</evidence>
<dbReference type="InterPro" id="IPR012934">
    <property type="entry name" value="Znf_AD"/>
</dbReference>
<evidence type="ECO:0000256" key="3">
    <source>
        <dbReference type="ARBA" id="ARBA00022737"/>
    </source>
</evidence>
<dbReference type="PANTHER" id="PTHR24406">
    <property type="entry name" value="TRANSCRIPTIONAL REPRESSOR CTCFL-RELATED"/>
    <property type="match status" value="1"/>
</dbReference>
<evidence type="ECO:0000313" key="14">
    <source>
        <dbReference type="Proteomes" id="UP000838878"/>
    </source>
</evidence>
<dbReference type="AlphaFoldDB" id="A0A8J9V2I9"/>
<keyword evidence="14" id="KW-1185">Reference proteome</keyword>
<evidence type="ECO:0000259" key="12">
    <source>
        <dbReference type="PROSITE" id="PS50950"/>
    </source>
</evidence>
<dbReference type="Gene3D" id="3.30.160.60">
    <property type="entry name" value="Classic Zinc Finger"/>
    <property type="match status" value="3"/>
</dbReference>
<dbReference type="SMART" id="SM00980">
    <property type="entry name" value="THAP"/>
    <property type="match status" value="1"/>
</dbReference>
<dbReference type="SUPFAM" id="SSF57716">
    <property type="entry name" value="Glucocorticoid receptor-like (DNA-binding domain)"/>
    <property type="match status" value="1"/>
</dbReference>
<feature type="domain" description="C2H2-type" evidence="11">
    <location>
        <begin position="1099"/>
        <end position="1124"/>
    </location>
</feature>
<name>A0A8J9V2I9_9NEOP</name>
<feature type="domain" description="C2H2-type" evidence="11">
    <location>
        <begin position="494"/>
        <end position="522"/>
    </location>
</feature>
<dbReference type="GO" id="GO:0008270">
    <property type="term" value="F:zinc ion binding"/>
    <property type="evidence" value="ECO:0007669"/>
    <property type="project" value="UniProtKB-KW"/>
</dbReference>
<keyword evidence="5" id="KW-0862">Zinc</keyword>
<organism evidence="13 14">
    <name type="scientific">Brenthis ino</name>
    <name type="common">lesser marbled fritillary</name>
    <dbReference type="NCBI Taxonomy" id="405034"/>
    <lineage>
        <taxon>Eukaryota</taxon>
        <taxon>Metazoa</taxon>
        <taxon>Ecdysozoa</taxon>
        <taxon>Arthropoda</taxon>
        <taxon>Hexapoda</taxon>
        <taxon>Insecta</taxon>
        <taxon>Pterygota</taxon>
        <taxon>Neoptera</taxon>
        <taxon>Endopterygota</taxon>
        <taxon>Lepidoptera</taxon>
        <taxon>Glossata</taxon>
        <taxon>Ditrysia</taxon>
        <taxon>Papilionoidea</taxon>
        <taxon>Nymphalidae</taxon>
        <taxon>Heliconiinae</taxon>
        <taxon>Argynnini</taxon>
        <taxon>Brenthis</taxon>
    </lineage>
</organism>
<sequence>MGYCSVPFCGYISNTNKGFSVPFKNPVRWQQWASACPFLLSYSPNKIKYARICRKHFLPQHIIENNKLTLDAVPSLHLSLTSDGLSGEPKSQFNKPVEQQLTNKVKHSSNIEIRHQDKKLVIEPIINVAEFSRNPSSFIYVPSSPKNSNENESVGIDTDLVNLPNCHQESLSVQETQSSSLMAQNYNITQGMPQLINLDKQCFTKYNPYLYLFNNTLVEIPETSQLEEKNSNILQKDLETRHFEEQDSEVIEESCFDNINECISRLKNICYACLSEDRNLTKLAEINDGINNLLYLVSCNEEAYEELSNYIHEVYICWECKALMNRFCKFRDQVCMAQKQLKEMNGNKCQNLSKLSEHYQNFYNYEIDSTNVPDTLKSKEDLTCDELNSLPHTKQNGKKRNSGYIVDNNKHYLTIQMSASELSEDMHERKLDPNFIAATYKCTTCIKIFKDEEELNKHVTDYHKKPVHVMCYICEAYVKYEWHKEHSDSHFVKYKCHNCYEDFYSSLEILEHLYETHNVKDTYEEIIKQKLHSMKELRVKPLVLYSPSARTFCYVCSRCNQCYVSKTEINMRCEPCTKILETIEPKYGKNSKVRFFGENNATENKILKEKIKLEPNDKLQAQDDVHRKSFTGSGDKLLCGKREKIFIKDTTKYIIYDHGYAKTPESNHDRAKTDNNGSLFLKLDSNNTDTGQINIENGSDEPNVEIECKKEYQDIVNSISDKDDIETAEINDIGNVQNVRYAIYNLSEFLKIHADKSNYEETHQETNITEQTTEGTKEKTDITEEITEIKTEITEADTKVTEERSEEDFISDPDHPMNKIISKYEAHYTVIKMKVTEMQDSLSQRKLLPKFTEAMHKCEFCIEIFNNHQERQAHTILVHVKPSSTIPHTFCNICKIYIKNRYYKEHRYNHFLKYFCHYCDYVAFNIWVVLKHLNIAHACKVYSRNEENWLKGRLQLTNPGTRPLNVDMSANEHSNLGYICLICEELFATLELRNKHNRLNHHEYRRKVTTPKRKCFYCKKMFRRLTKLKEHELKHKLPPVFKSCPICEKEVTNMTVHMRVHRRIPMSCAECDRVYPSRKAYLNHLRYTTLHSGDKVYKYQCNLCDKRFIKKSARRDHIDYTHRGIGFECSLCRKMFASTAHLCNHMDRVHRGVNREYLCPACGIVCKNRHILRDHELFHSGGHVTCDVCGSEFRKYTSLSSHKYHVHRSERPKEDAVVVEIIEE</sequence>
<keyword evidence="4 8" id="KW-0863">Zinc-finger</keyword>
<feature type="domain" description="C2H2-type" evidence="11">
    <location>
        <begin position="1184"/>
        <end position="1212"/>
    </location>
</feature>
<comment type="subcellular location">
    <subcellularLocation>
        <location evidence="1">Nucleus</location>
    </subcellularLocation>
</comment>
<proteinExistence type="predicted"/>
<dbReference type="PROSITE" id="PS00028">
    <property type="entry name" value="ZINC_FINGER_C2H2_1"/>
    <property type="match status" value="9"/>
</dbReference>
<gene>
    <name evidence="13" type="ORF">BINO364_LOCUS15918</name>
</gene>
<evidence type="ECO:0000259" key="11">
    <source>
        <dbReference type="PROSITE" id="PS50157"/>
    </source>
</evidence>
<accession>A0A8J9V2I9</accession>
<dbReference type="EMBL" id="OV170229">
    <property type="protein sequence ID" value="CAH0731001.1"/>
    <property type="molecule type" value="Genomic_DNA"/>
</dbReference>
<dbReference type="InterPro" id="IPR006612">
    <property type="entry name" value="THAP_Znf"/>
</dbReference>
<dbReference type="SUPFAM" id="SSF57667">
    <property type="entry name" value="beta-beta-alpha zinc fingers"/>
    <property type="match status" value="1"/>
</dbReference>
<evidence type="ECO:0000256" key="2">
    <source>
        <dbReference type="ARBA" id="ARBA00022723"/>
    </source>
</evidence>